<dbReference type="KEGG" id="vg:77948227"/>
<dbReference type="Pfam" id="PF04095">
    <property type="entry name" value="NAPRTase"/>
    <property type="match status" value="1"/>
</dbReference>
<keyword evidence="4 9" id="KW-0808">Transferase</keyword>
<dbReference type="EC" id="2.4.2.12" evidence="6"/>
<organism evidence="9 10">
    <name type="scientific">Cronobacter phage A24</name>
    <dbReference type="NCBI Taxonomy" id="2795745"/>
    <lineage>
        <taxon>Viruses</taxon>
        <taxon>Duplodnaviria</taxon>
        <taxon>Heunggongvirae</taxon>
        <taxon>Uroviricota</taxon>
        <taxon>Caudoviricetes</taxon>
        <taxon>Grimontviridae</taxon>
        <taxon>Crifsvirus</taxon>
        <taxon>Crifsvirus A24</taxon>
    </lineage>
</organism>
<evidence type="ECO:0000256" key="7">
    <source>
        <dbReference type="ARBA" id="ARBA00035036"/>
    </source>
</evidence>
<dbReference type="InterPro" id="IPR041525">
    <property type="entry name" value="N/Namide_PRibTrfase"/>
</dbReference>
<comment type="similarity">
    <text evidence="1">Belongs to the NAPRTase family.</text>
</comment>
<dbReference type="SUPFAM" id="SSF51690">
    <property type="entry name" value="Nicotinate/Quinolinate PRTase C-terminal domain-like"/>
    <property type="match status" value="1"/>
</dbReference>
<dbReference type="InterPro" id="IPR036068">
    <property type="entry name" value="Nicotinate_pribotase-like_C"/>
</dbReference>
<keyword evidence="3" id="KW-0328">Glycosyltransferase</keyword>
<keyword evidence="2" id="KW-0662">Pyridine nucleotide biosynthesis</keyword>
<evidence type="ECO:0000256" key="5">
    <source>
        <dbReference type="ARBA" id="ARBA00035007"/>
    </source>
</evidence>
<dbReference type="InterPro" id="IPR013785">
    <property type="entry name" value="Aldolase_TIM"/>
</dbReference>
<dbReference type="GO" id="GO:0009435">
    <property type="term" value="P:NAD+ biosynthetic process"/>
    <property type="evidence" value="ECO:0007669"/>
    <property type="project" value="InterPro"/>
</dbReference>
<dbReference type="PANTHER" id="PTHR43816:SF1">
    <property type="entry name" value="NICOTINAMIDE PHOSPHORIBOSYLTRANSFERASE"/>
    <property type="match status" value="1"/>
</dbReference>
<evidence type="ECO:0000256" key="6">
    <source>
        <dbReference type="ARBA" id="ARBA00035024"/>
    </source>
</evidence>
<dbReference type="Gene3D" id="3.20.20.70">
    <property type="entry name" value="Aldolase class I"/>
    <property type="match status" value="1"/>
</dbReference>
<dbReference type="Proteomes" id="UP000595896">
    <property type="component" value="Segment"/>
</dbReference>
<evidence type="ECO:0000256" key="3">
    <source>
        <dbReference type="ARBA" id="ARBA00022676"/>
    </source>
</evidence>
<comment type="pathway">
    <text evidence="5">Cofactor biosynthesis; NAD(+) biosynthesis; nicotinamide D-ribonucleotide from 5-phospho-alpha-D-ribose 1-diphosphate and nicotinamide: step 1/1.</text>
</comment>
<evidence type="ECO:0000259" key="8">
    <source>
        <dbReference type="Pfam" id="PF04095"/>
    </source>
</evidence>
<dbReference type="RefSeq" id="YP_010671965.1">
    <property type="nucleotide sequence ID" value="NC_070973.1"/>
</dbReference>
<evidence type="ECO:0000256" key="2">
    <source>
        <dbReference type="ARBA" id="ARBA00022642"/>
    </source>
</evidence>
<dbReference type="GO" id="GO:0047280">
    <property type="term" value="F:nicotinamide phosphoribosyltransferase activity"/>
    <property type="evidence" value="ECO:0007669"/>
    <property type="project" value="UniProtKB-EC"/>
</dbReference>
<evidence type="ECO:0000313" key="9">
    <source>
        <dbReference type="EMBL" id="QQG33717.1"/>
    </source>
</evidence>
<name>A0A7T5QXR9_9CAUD</name>
<sequence>MKLNPLFAVDGYKFSHGPAYPKGTNKLYDVFTPRSDKYFNSPFFKNLDIRSPLIWVGMQTFIQHWLVDEFSENFFGVEKEVAVAEFKEFLDAYFGPDAVSTDSIASLHDLGYLPLVIKTIPEGCNVDMKVATCTFTNTHDDFAWLVGYLETLVSAELWPAATAATIAMNYKAIGTYWAELTCENKDHLLWQFHDFSARGDMGMWACSLVGLGHLASFRGTDSVFALKRTMKHYAVPNVPATGYLYGGSVPATEHSVMCMGEKVSELETFSRLIQEVYPTGIVSIVSDTWDYWKVITEFLPTLADTINEREGKVVIRPDSGDPVDIICGRLFTDLNGCEHLGHVQTILMGKPGAVGLYKGTYYEFKRISEELVVVPEHVVAGSIEMMWRTFGGTINKKGFKVLNPKIGLIYGDSITMERAEEIFARLAAKDFASSNVVLGIGSYTYQYVTRDTFGFAMKATYGEVDGVGREIFKDPATDDGTKKSAKGLLKHAFIDGVWTQADGVSLRDEQDTELLTVFKDGVAYPHCDIDVIRQRVDALVSGLVYYRMKKEGLI</sequence>
<keyword evidence="10" id="KW-1185">Reference proteome</keyword>
<protein>
    <recommendedName>
        <fullName evidence="7">Nicotinamide phosphoribosyltransferase</fullName>
        <ecNumber evidence="6">2.4.2.12</ecNumber>
    </recommendedName>
</protein>
<feature type="domain" description="Nicotinate/nicotinamide phosphoribosyltransferase" evidence="8">
    <location>
        <begin position="191"/>
        <end position="490"/>
    </location>
</feature>
<evidence type="ECO:0000256" key="1">
    <source>
        <dbReference type="ARBA" id="ARBA00010897"/>
    </source>
</evidence>
<dbReference type="InterPro" id="IPR016471">
    <property type="entry name" value="Nicotinamide_PRibTrfase"/>
</dbReference>
<dbReference type="PANTHER" id="PTHR43816">
    <property type="entry name" value="NICOTINAMIDE PHOSPHORIBOSYLTRANSFERASE"/>
    <property type="match status" value="1"/>
</dbReference>
<proteinExistence type="inferred from homology"/>
<reference evidence="9 10" key="1">
    <citation type="submission" date="2020-12" db="EMBL/GenBank/DDBJ databases">
        <authorList>
            <person name="Luo D."/>
            <person name="Li C."/>
            <person name="Zeng H."/>
        </authorList>
    </citation>
    <scope>NUCLEOTIDE SEQUENCE [LARGE SCALE GENOMIC DNA]</scope>
</reference>
<dbReference type="NCBIfam" id="NF006629">
    <property type="entry name" value="PRK09198.1"/>
    <property type="match status" value="1"/>
</dbReference>
<dbReference type="EMBL" id="MW343794">
    <property type="protein sequence ID" value="QQG33717.1"/>
    <property type="molecule type" value="Genomic_DNA"/>
</dbReference>
<evidence type="ECO:0000256" key="4">
    <source>
        <dbReference type="ARBA" id="ARBA00022679"/>
    </source>
</evidence>
<accession>A0A7T5QXR9</accession>
<dbReference type="GeneID" id="77948227"/>
<evidence type="ECO:0000313" key="10">
    <source>
        <dbReference type="Proteomes" id="UP000595896"/>
    </source>
</evidence>